<evidence type="ECO:0000256" key="7">
    <source>
        <dbReference type="ARBA" id="ARBA00023242"/>
    </source>
</evidence>
<proteinExistence type="inferred from homology"/>
<protein>
    <recommendedName>
        <fullName evidence="9">Nucleoporin NUP188</fullName>
    </recommendedName>
</protein>
<dbReference type="GO" id="GO:0006405">
    <property type="term" value="P:RNA export from nucleus"/>
    <property type="evidence" value="ECO:0007669"/>
    <property type="project" value="TreeGrafter"/>
</dbReference>
<dbReference type="InterPro" id="IPR048883">
    <property type="entry name" value="Nup188_N-subdom_III"/>
</dbReference>
<dbReference type="Pfam" id="PF18378">
    <property type="entry name" value="Nup188_C"/>
    <property type="match status" value="1"/>
</dbReference>
<sequence length="1903" mass="210909">MALVPDRQAFIVVALIETSMLQLQLQLQNPPQLPPIFPGELQPLRTVSPCELDFFSLGLDNDIAVPPMAPVPEAYFASLDKCFSGDAQLLSWKRVFLYLCDPEKHSDDAGSAQPFLWHPESIRLLSHSLAPFAPPSAKSKSEFESKTAAINVETSPQAPYNLDEIKSDALWLSKHAGIDEVTALRITVLEWQSRPNARLLARFSAEEATSLQDATSVDSFRVSLAGPQVMDILKKSTTGDADDSAEFSSEKARRLRLRHIYLSERSHILKTSRKLLSLSLRDKIPSDVGRIPAPSRGKETEREHSLRRLGETIFKDKTGEEESNRFLEDCVKAVQTRIADFQSDGGWLSAAESDAETEATWRTTLIDEIVHIMQIMFLRLQSSETIPTGALLLSWLRLMADCGFLESLSTPCEDPLTLMLALQALASVTTLSFLKLPVSMAFVWKNASLSQYEVPSKSRPYFLSREHIAEINEVFLNSVSMGVLTASPAVFAWGTILHSMQDIALSAKETREMEQFQSAVDSFQSNTPSASPVRGSEQTLYEELLDLARIPAYGDDFLGILTSGAIDRGQVFEVIINLASKVGTISAIDDVVTSLWIRSSLLGLVRVTSVYMDYSPELVEAALAILNGSSTDSLRGRDDSISYPSDPRYVFLKDNQLMDRIFRIARSRFPYESVPFLKLCRALTGKDQVSDGGILAILSELENMETFTQIVSPDFQGYETIREEENANFVSLIEPIPMIAPASKKPKTSPSAENALIVTAGSQIQPATTGQVISESKPAVIMWYHQYSCLSFLGSWLEEWAESGGNSPDADEDTIAEIVGLLTDLMASARSGKTHDEDEYGPKRILELASDGLSSRGDVVSVVLDILERNLQNVGIQAGARSPLELSIACLQFVNVLMTILPNRVWPFLSRSSLLGSGGQGGRMTAIVSASEVTSGDYPFLLSCIHLFDAVVEDAISHAAIRRTTNRVTSRASSVADWSAGVPSHVMRNVLLSFVRTMIEVYNSDANWRFNEHEQRLQIEAVLASNFERILYYAYGIDETESSESKITGIFSDCAAYILDVLRPASKDELPFNPVLRIIIDGLQTPTSTVYLRRLIFIERQLKSTLKLAIKLVQAAQLVGSSVSLLEDQLFKAAPVLAKLYCCHDRYCLPVITLLDLLVTRAAGDSENEPPSLLGHLGAESSCLFLDVLAQFDRPLHDSRLFTSIWRLLSTFVSKRQQWLAVYLLTGSSPRESLKQKDGKKAPAMRGTPFLKTALDTLSNIEQTDPAVSLALLEFVSLSQEHWPWATPQLGRHPNFFNAVIHYVAHLKIAGQSPTAQIYHTQIAAITADLCAVYLHSAKEARDQSFFKTLIPLVSWFAENGVDVSGYNASLHANLKKNFEMKYSGCKLHNFKRTALEKRPLGKDYYYDMYLAEKLLSFDFAWSGKKNQGFAEEFERANVNLSLVEAQVNLFHSWKFFALEHSTDFMPDREVQRSMALVVRNCLTANSRSVPQEAIFNRLQQSRVDFALALLQRLVEVGSRGSEVFSLLEVVWEAIRARGTTYENALIHDDTEYYRSLLNVLFLALQFHVAGPARAAPEAVSKKPELSSDLSIIVEVVKVVIAQGFKSLTTYLHEEPQKCSPKDFAILTAILQTALRVKNAERIYEHIVYHIEDNDVARYACTLFSWADQLTVEGDPIYGELSIIFLVELSTIPMLAEYLAVEAVLMKLSTSRLARVLGQPRGCGPFDAVPRMYAIWTGGFLPLCLNLLYHVNRAAPEVAAFLNQFEGQLNRAAEAFAGGHAPVASTQSAKKISLAMATEASSLALISFILQRYREAGASTGVDGQAIQELKWDKGQVKDDIEELLGRRPSLRARIVATNEKELEMARQKPQNAASGAESRLEEKIVEELTAALTCLSGGEEAA</sequence>
<dbReference type="InterPro" id="IPR018864">
    <property type="entry name" value="Nucleoporin_Nup188_N"/>
</dbReference>
<dbReference type="EMBL" id="LASV01000447">
    <property type="protein sequence ID" value="KKA18514.1"/>
    <property type="molecule type" value="Genomic_DNA"/>
</dbReference>
<dbReference type="STRING" id="1408163.A0A0F4YJV9"/>
<dbReference type="Gene3D" id="1.25.10.70">
    <property type="match status" value="1"/>
</dbReference>
<keyword evidence="4" id="KW-0653">Protein transport</keyword>
<comment type="subcellular location">
    <subcellularLocation>
        <location evidence="1">Nucleus</location>
        <location evidence="1">Nuclear pore complex</location>
    </subcellularLocation>
</comment>
<keyword evidence="14" id="KW-1185">Reference proteome</keyword>
<comment type="caution">
    <text evidence="13">The sequence shown here is derived from an EMBL/GenBank/DDBJ whole genome shotgun (WGS) entry which is preliminary data.</text>
</comment>
<evidence type="ECO:0000256" key="8">
    <source>
        <dbReference type="ARBA" id="ARBA00038387"/>
    </source>
</evidence>
<dbReference type="GO" id="GO:0006606">
    <property type="term" value="P:protein import into nucleus"/>
    <property type="evidence" value="ECO:0007669"/>
    <property type="project" value="TreeGrafter"/>
</dbReference>
<keyword evidence="5" id="KW-0811">Translocation</keyword>
<feature type="domain" description="Nucleoporin Nup188 N-terminal subdomain III" evidence="12">
    <location>
        <begin position="780"/>
        <end position="1227"/>
    </location>
</feature>
<dbReference type="PANTHER" id="PTHR31431">
    <property type="entry name" value="NUCLEOPORIN NUP188 HOMOLOG"/>
    <property type="match status" value="1"/>
</dbReference>
<name>A0A0F4YJV9_RASE3</name>
<dbReference type="Proteomes" id="UP000053958">
    <property type="component" value="Unassembled WGS sequence"/>
</dbReference>
<dbReference type="InterPro" id="IPR044840">
    <property type="entry name" value="Nup188"/>
</dbReference>
<dbReference type="GO" id="GO:0051028">
    <property type="term" value="P:mRNA transport"/>
    <property type="evidence" value="ECO:0007669"/>
    <property type="project" value="UniProtKB-KW"/>
</dbReference>
<dbReference type="PANTHER" id="PTHR31431:SF1">
    <property type="entry name" value="NUCLEOPORIN NUP188"/>
    <property type="match status" value="1"/>
</dbReference>
<reference evidence="13 14" key="1">
    <citation type="submission" date="2015-04" db="EMBL/GenBank/DDBJ databases">
        <authorList>
            <person name="Heijne W.H."/>
            <person name="Fedorova N.D."/>
            <person name="Nierman W.C."/>
            <person name="Vollebregt A.W."/>
            <person name="Zhao Z."/>
            <person name="Wu L."/>
            <person name="Kumar M."/>
            <person name="Stam H."/>
            <person name="van den Berg M.A."/>
            <person name="Pel H.J."/>
        </authorList>
    </citation>
    <scope>NUCLEOTIDE SEQUENCE [LARGE SCALE GENOMIC DNA]</scope>
    <source>
        <strain evidence="13 14">CBS 393.64</strain>
    </source>
</reference>
<keyword evidence="6" id="KW-0906">Nuclear pore complex</keyword>
<evidence type="ECO:0000256" key="3">
    <source>
        <dbReference type="ARBA" id="ARBA00022816"/>
    </source>
</evidence>
<evidence type="ECO:0000313" key="13">
    <source>
        <dbReference type="EMBL" id="KKA18514.1"/>
    </source>
</evidence>
<evidence type="ECO:0000256" key="6">
    <source>
        <dbReference type="ARBA" id="ARBA00023132"/>
    </source>
</evidence>
<comment type="similarity">
    <text evidence="8">Belongs to the Nup188 family.</text>
</comment>
<keyword evidence="2" id="KW-0813">Transport</keyword>
<dbReference type="RefSeq" id="XP_013325126.1">
    <property type="nucleotide sequence ID" value="XM_013469672.1"/>
</dbReference>
<dbReference type="OrthoDB" id="102511at2759"/>
<dbReference type="Pfam" id="PF10487">
    <property type="entry name" value="Nup188_N"/>
    <property type="match status" value="1"/>
</dbReference>
<evidence type="ECO:0000259" key="12">
    <source>
        <dbReference type="Pfam" id="PF21093"/>
    </source>
</evidence>
<evidence type="ECO:0000259" key="10">
    <source>
        <dbReference type="Pfam" id="PF10487"/>
    </source>
</evidence>
<evidence type="ECO:0000256" key="2">
    <source>
        <dbReference type="ARBA" id="ARBA00022448"/>
    </source>
</evidence>
<dbReference type="GeneID" id="25319802"/>
<organism evidence="13 14">
    <name type="scientific">Rasamsonia emersonii (strain ATCC 16479 / CBS 393.64 / IMI 116815)</name>
    <dbReference type="NCBI Taxonomy" id="1408163"/>
    <lineage>
        <taxon>Eukaryota</taxon>
        <taxon>Fungi</taxon>
        <taxon>Dikarya</taxon>
        <taxon>Ascomycota</taxon>
        <taxon>Pezizomycotina</taxon>
        <taxon>Eurotiomycetes</taxon>
        <taxon>Eurotiomycetidae</taxon>
        <taxon>Eurotiales</taxon>
        <taxon>Trichocomaceae</taxon>
        <taxon>Rasamsonia</taxon>
    </lineage>
</organism>
<evidence type="ECO:0000256" key="9">
    <source>
        <dbReference type="ARBA" id="ARBA00040174"/>
    </source>
</evidence>
<evidence type="ECO:0000313" key="14">
    <source>
        <dbReference type="Proteomes" id="UP000053958"/>
    </source>
</evidence>
<feature type="domain" description="Nucleoporin Nup188 N-terminal" evidence="10">
    <location>
        <begin position="237"/>
        <end position="522"/>
    </location>
</feature>
<evidence type="ECO:0000259" key="11">
    <source>
        <dbReference type="Pfam" id="PF18378"/>
    </source>
</evidence>
<dbReference type="GO" id="GO:0044611">
    <property type="term" value="C:nuclear pore inner ring"/>
    <property type="evidence" value="ECO:0007669"/>
    <property type="project" value="TreeGrafter"/>
</dbReference>
<accession>A0A0F4YJV9</accession>
<feature type="domain" description="Nuclear pore protein Nup188 C-terminal" evidence="11">
    <location>
        <begin position="1527"/>
        <end position="1896"/>
    </location>
</feature>
<evidence type="ECO:0000256" key="4">
    <source>
        <dbReference type="ARBA" id="ARBA00022927"/>
    </source>
</evidence>
<keyword evidence="7" id="KW-0539">Nucleus</keyword>
<evidence type="ECO:0000256" key="5">
    <source>
        <dbReference type="ARBA" id="ARBA00023010"/>
    </source>
</evidence>
<keyword evidence="3" id="KW-0509">mRNA transport</keyword>
<dbReference type="GO" id="GO:0017056">
    <property type="term" value="F:structural constituent of nuclear pore"/>
    <property type="evidence" value="ECO:0007669"/>
    <property type="project" value="InterPro"/>
</dbReference>
<gene>
    <name evidence="13" type="ORF">T310_7530</name>
</gene>
<dbReference type="InterPro" id="IPR041634">
    <property type="entry name" value="Nup188_C"/>
</dbReference>
<evidence type="ECO:0000256" key="1">
    <source>
        <dbReference type="ARBA" id="ARBA00004567"/>
    </source>
</evidence>
<dbReference type="Pfam" id="PF21093">
    <property type="entry name" value="Nup188_N-subdom_III"/>
    <property type="match status" value="1"/>
</dbReference>